<dbReference type="SUPFAM" id="SSF56399">
    <property type="entry name" value="ADP-ribosylation"/>
    <property type="match status" value="1"/>
</dbReference>
<dbReference type="SUPFAM" id="SSF54236">
    <property type="entry name" value="Ubiquitin-like"/>
    <property type="match status" value="1"/>
</dbReference>
<dbReference type="Gene3D" id="3.90.175.10">
    <property type="entry name" value="Diphtheria Toxin, domain 1"/>
    <property type="match status" value="1"/>
</dbReference>
<protein>
    <submittedName>
        <fullName evidence="2">Ubiquitin-domain-containing protein</fullName>
    </submittedName>
</protein>
<proteinExistence type="predicted"/>
<dbReference type="Pfam" id="PF00240">
    <property type="entry name" value="ubiquitin"/>
    <property type="match status" value="1"/>
</dbReference>
<dbReference type="SMART" id="SM00213">
    <property type="entry name" value="UBQ"/>
    <property type="match status" value="1"/>
</dbReference>
<name>A0A2I1HI50_9GLOM</name>
<comment type="caution">
    <text evidence="2">The sequence shown here is derived from an EMBL/GenBank/DDBJ whole genome shotgun (WGS) entry which is preliminary data.</text>
</comment>
<dbReference type="PANTHER" id="PTHR36649:SF28">
    <property type="entry name" value="UBIQUITIN-LIKE DOMAIN-CONTAINING PROTEIN"/>
    <property type="match status" value="1"/>
</dbReference>
<organism evidence="2 3">
    <name type="scientific">Rhizophagus irregularis</name>
    <dbReference type="NCBI Taxonomy" id="588596"/>
    <lineage>
        <taxon>Eukaryota</taxon>
        <taxon>Fungi</taxon>
        <taxon>Fungi incertae sedis</taxon>
        <taxon>Mucoromycota</taxon>
        <taxon>Glomeromycotina</taxon>
        <taxon>Glomeromycetes</taxon>
        <taxon>Glomerales</taxon>
        <taxon>Glomeraceae</taxon>
        <taxon>Rhizophagus</taxon>
    </lineage>
</organism>
<reference evidence="2 3" key="1">
    <citation type="submission" date="2015-10" db="EMBL/GenBank/DDBJ databases">
        <title>Genome analyses suggest a sexual origin of heterokaryosis in a supposedly ancient asexual fungus.</title>
        <authorList>
            <person name="Ropars J."/>
            <person name="Sedzielewska K."/>
            <person name="Noel J."/>
            <person name="Charron P."/>
            <person name="Farinelli L."/>
            <person name="Marton T."/>
            <person name="Kruger M."/>
            <person name="Pelin A."/>
            <person name="Brachmann A."/>
            <person name="Corradi N."/>
        </authorList>
    </citation>
    <scope>NUCLEOTIDE SEQUENCE [LARGE SCALE GENOMIC DNA]</scope>
    <source>
        <strain evidence="2 3">A4</strain>
    </source>
</reference>
<dbReference type="PANTHER" id="PTHR36649">
    <property type="entry name" value="UBIQUITIN-LIKE DOMAIN-CONTAINING PROTEIN"/>
    <property type="match status" value="1"/>
</dbReference>
<dbReference type="InterPro" id="IPR029071">
    <property type="entry name" value="Ubiquitin-like_domsf"/>
</dbReference>
<evidence type="ECO:0000259" key="1">
    <source>
        <dbReference type="PROSITE" id="PS50053"/>
    </source>
</evidence>
<dbReference type="AlphaFoldDB" id="A0A2I1HI50"/>
<gene>
    <name evidence="2" type="ORF">RhiirA4_449309</name>
</gene>
<dbReference type="EMBL" id="LLXI01003075">
    <property type="protein sequence ID" value="PKY58565.1"/>
    <property type="molecule type" value="Genomic_DNA"/>
</dbReference>
<accession>A0A2I1HI50</accession>
<dbReference type="Gene3D" id="3.10.20.90">
    <property type="entry name" value="Phosphatidylinositol 3-kinase Catalytic Subunit, Chain A, domain 1"/>
    <property type="match status" value="1"/>
</dbReference>
<sequence>MNADNKTLIRAILTSLDDFEPQSDYKPFCYDKSNDEIKVYNRQRFDRRVFGSYEWGFVQTSSPKVGIQSITGKFIIIDHVDFSETVDQLKTRIYNAGGELDPLDQRLIFAGKQLEDGRTLSCYGIVNDSTILLARRLRGGGPVGPIWKNITPTPYETVPPYETILPDSLLSPRFDFDLTNIKDDGLYFTRGGKIYNRPCEGNGWLGVDFQIGEIPQNEWAVSYHGTDYKNAKSIAADGYLLSKGLLFNFGKGIYSTLDIDVAASYSRSFELNGERYIFVFQNRVNPKTLRKISKDITEVGEYWISPNECDIRPYGICIKRA</sequence>
<evidence type="ECO:0000313" key="2">
    <source>
        <dbReference type="EMBL" id="PKY58565.1"/>
    </source>
</evidence>
<dbReference type="PROSITE" id="PS50053">
    <property type="entry name" value="UBIQUITIN_2"/>
    <property type="match status" value="1"/>
</dbReference>
<keyword evidence="3" id="KW-1185">Reference proteome</keyword>
<dbReference type="VEuPathDB" id="FungiDB:FUN_011786"/>
<evidence type="ECO:0000313" key="3">
    <source>
        <dbReference type="Proteomes" id="UP000234323"/>
    </source>
</evidence>
<dbReference type="InterPro" id="IPR000626">
    <property type="entry name" value="Ubiquitin-like_dom"/>
</dbReference>
<feature type="domain" description="Ubiquitin-like" evidence="1">
    <location>
        <begin position="63"/>
        <end position="140"/>
    </location>
</feature>
<dbReference type="Proteomes" id="UP000234323">
    <property type="component" value="Unassembled WGS sequence"/>
</dbReference>